<evidence type="ECO:0000313" key="7">
    <source>
        <dbReference type="Proteomes" id="UP000664417"/>
    </source>
</evidence>
<comment type="caution">
    <text evidence="6">The sequence shown here is derived from an EMBL/GenBank/DDBJ whole genome shotgun (WGS) entry which is preliminary data.</text>
</comment>
<protein>
    <submittedName>
        <fullName evidence="6">Sigma-70 family RNA polymerase sigma factor</fullName>
    </submittedName>
</protein>
<dbReference type="InterPro" id="IPR013325">
    <property type="entry name" value="RNA_pol_sigma_r2"/>
</dbReference>
<feature type="domain" description="RNA polymerase sigma-70 ECF-like HTH" evidence="5">
    <location>
        <begin position="32"/>
        <end position="213"/>
    </location>
</feature>
<dbReference type="Gene3D" id="1.10.10.10">
    <property type="entry name" value="Winged helix-like DNA-binding domain superfamily/Winged helix DNA-binding domain"/>
    <property type="match status" value="1"/>
</dbReference>
<dbReference type="EMBL" id="JAFREP010000015">
    <property type="protein sequence ID" value="MBO1320128.1"/>
    <property type="molecule type" value="Genomic_DNA"/>
</dbReference>
<dbReference type="Pfam" id="PF07638">
    <property type="entry name" value="Sigma70_ECF"/>
    <property type="match status" value="1"/>
</dbReference>
<dbReference type="GO" id="GO:0006352">
    <property type="term" value="P:DNA-templated transcription initiation"/>
    <property type="evidence" value="ECO:0007669"/>
    <property type="project" value="InterPro"/>
</dbReference>
<dbReference type="PANTHER" id="PTHR43133">
    <property type="entry name" value="RNA POLYMERASE ECF-TYPE SIGMA FACTO"/>
    <property type="match status" value="1"/>
</dbReference>
<evidence type="ECO:0000256" key="4">
    <source>
        <dbReference type="ARBA" id="ARBA00023163"/>
    </source>
</evidence>
<gene>
    <name evidence="6" type="ORF">J3U88_16755</name>
</gene>
<evidence type="ECO:0000259" key="5">
    <source>
        <dbReference type="Pfam" id="PF07638"/>
    </source>
</evidence>
<dbReference type="SUPFAM" id="SSF88659">
    <property type="entry name" value="Sigma3 and sigma4 domains of RNA polymerase sigma factors"/>
    <property type="match status" value="1"/>
</dbReference>
<evidence type="ECO:0000256" key="3">
    <source>
        <dbReference type="ARBA" id="ARBA00023082"/>
    </source>
</evidence>
<evidence type="ECO:0000256" key="1">
    <source>
        <dbReference type="ARBA" id="ARBA00010641"/>
    </source>
</evidence>
<organism evidence="6 7">
    <name type="scientific">Acanthopleuribacter pedis</name>
    <dbReference type="NCBI Taxonomy" id="442870"/>
    <lineage>
        <taxon>Bacteria</taxon>
        <taxon>Pseudomonadati</taxon>
        <taxon>Acidobacteriota</taxon>
        <taxon>Holophagae</taxon>
        <taxon>Acanthopleuribacterales</taxon>
        <taxon>Acanthopleuribacteraceae</taxon>
        <taxon>Acanthopleuribacter</taxon>
    </lineage>
</organism>
<keyword evidence="4" id="KW-0804">Transcription</keyword>
<dbReference type="Proteomes" id="UP000664417">
    <property type="component" value="Unassembled WGS sequence"/>
</dbReference>
<dbReference type="RefSeq" id="WP_207860079.1">
    <property type="nucleotide sequence ID" value="NZ_JAFREP010000015.1"/>
</dbReference>
<name>A0A8J7U553_9BACT</name>
<evidence type="ECO:0000313" key="6">
    <source>
        <dbReference type="EMBL" id="MBO1320128.1"/>
    </source>
</evidence>
<dbReference type="NCBIfam" id="TIGR02937">
    <property type="entry name" value="sigma70-ECF"/>
    <property type="match status" value="1"/>
</dbReference>
<dbReference type="PANTHER" id="PTHR43133:SF39">
    <property type="entry name" value="SIMILAR TO RNA POLYMERASE SIGMA-E FACTOR"/>
    <property type="match status" value="1"/>
</dbReference>
<dbReference type="AlphaFoldDB" id="A0A8J7U553"/>
<dbReference type="InterPro" id="IPR036388">
    <property type="entry name" value="WH-like_DNA-bd_sf"/>
</dbReference>
<reference evidence="6" key="1">
    <citation type="submission" date="2021-03" db="EMBL/GenBank/DDBJ databases">
        <authorList>
            <person name="Wang G."/>
        </authorList>
    </citation>
    <scope>NUCLEOTIDE SEQUENCE</scope>
    <source>
        <strain evidence="6">KCTC 12899</strain>
    </source>
</reference>
<dbReference type="GO" id="GO:0016987">
    <property type="term" value="F:sigma factor activity"/>
    <property type="evidence" value="ECO:0007669"/>
    <property type="project" value="UniProtKB-KW"/>
</dbReference>
<sequence length="231" mass="26816">MGLKQTQTPEKETPSDAQEVATLTGERLSKPDITALLQQWHQSHSQALEQLIPHVYQDLQRMARFYFRRGNQQRSLQATELVHEVFLQLQASSPPIFENRDHFFSCVGMMMRQILMRYARARNALKRGGNVEKVPFDDQLRIAFPGLAVEQMMVLDDFLQELGDRDPRKLRILEWQFFLGLTTSEIAEILGLSERSVQREVRFARGWLARALRRPETRAPDAKVRQRALDG</sequence>
<accession>A0A8J7U553</accession>
<dbReference type="InterPro" id="IPR014284">
    <property type="entry name" value="RNA_pol_sigma-70_dom"/>
</dbReference>
<dbReference type="InterPro" id="IPR013324">
    <property type="entry name" value="RNA_pol_sigma_r3/r4-like"/>
</dbReference>
<dbReference type="InterPro" id="IPR011517">
    <property type="entry name" value="RNA_pol_sigma70_ECF-like"/>
</dbReference>
<dbReference type="InterPro" id="IPR053812">
    <property type="entry name" value="HTH_Sigma70_ECF-like"/>
</dbReference>
<keyword evidence="2" id="KW-0805">Transcription regulation</keyword>
<proteinExistence type="inferred from homology"/>
<dbReference type="SUPFAM" id="SSF88946">
    <property type="entry name" value="Sigma2 domain of RNA polymerase sigma factors"/>
    <property type="match status" value="1"/>
</dbReference>
<comment type="similarity">
    <text evidence="1">Belongs to the sigma-70 factor family. ECF subfamily.</text>
</comment>
<dbReference type="NCBIfam" id="TIGR02999">
    <property type="entry name" value="Sig-70_X6"/>
    <property type="match status" value="1"/>
</dbReference>
<evidence type="ECO:0000256" key="2">
    <source>
        <dbReference type="ARBA" id="ARBA00023015"/>
    </source>
</evidence>
<dbReference type="InterPro" id="IPR039425">
    <property type="entry name" value="RNA_pol_sigma-70-like"/>
</dbReference>
<keyword evidence="7" id="KW-1185">Reference proteome</keyword>
<keyword evidence="3" id="KW-0731">Sigma factor</keyword>